<feature type="domain" description="Sushi" evidence="6">
    <location>
        <begin position="331"/>
        <end position="396"/>
    </location>
</feature>
<dbReference type="Gene3D" id="2.10.70.10">
    <property type="entry name" value="Complement Module, domain 1"/>
    <property type="match status" value="6"/>
</dbReference>
<dbReference type="EMBL" id="JAEAOA010000671">
    <property type="protein sequence ID" value="KAK3607670.1"/>
    <property type="molecule type" value="Genomic_DNA"/>
</dbReference>
<keyword evidence="1 5" id="KW-0768">Sushi</keyword>
<evidence type="ECO:0000313" key="8">
    <source>
        <dbReference type="Proteomes" id="UP001195483"/>
    </source>
</evidence>
<evidence type="ECO:0000256" key="2">
    <source>
        <dbReference type="ARBA" id="ARBA00022737"/>
    </source>
</evidence>
<dbReference type="AlphaFoldDB" id="A0AAE0TC14"/>
<dbReference type="PANTHER" id="PTHR19325:SF575">
    <property type="entry name" value="LOCOMOTION-RELATED PROTEIN HIKARU GENKI"/>
    <property type="match status" value="1"/>
</dbReference>
<dbReference type="InterPro" id="IPR000436">
    <property type="entry name" value="Sushi_SCR_CCP_dom"/>
</dbReference>
<proteinExistence type="predicted"/>
<sequence>IDCGQPVNIPGNSTIISSTGVDGNTSYNATRRVVCNQGFNYTLPGNDIIRCTDRGQWNGTLGQCQVIDCGQPVNIPGNSTIISSTGVAGNTSYNATRRVVCNQGFNYTLPGNDIIRCTDRGQWNGTLGQCQVIDCGQPVNIPGNSTIISSTGVAGNTSYNATRRVVCNQGFNYTLPGNDIIRCTDRGQWNGTLGHCQVIDCGQPVNIPGNSTIISSTGLAGNTSYNATRRIVCNQGFNYTLPGNDNIRCTDRGQWNGTLGQCQVIDCGQPVNIPDNSTIISSTGLAGNTSYNATKRVVCNQGFNYTLPVNDLIRCTDSGQWNGTLGHCQVIDCGQPVNIPDNSTIVYSTGLAGSTSYNATMRVVCNHGFNYSLPGNESIRCTHEGQWIGILGHCQGDCILFSHYFSLKLYLEIYMDMEKEKAL</sequence>
<dbReference type="InterPro" id="IPR035976">
    <property type="entry name" value="Sushi/SCR/CCP_sf"/>
</dbReference>
<keyword evidence="8" id="KW-1185">Reference proteome</keyword>
<keyword evidence="2" id="KW-0677">Repeat</keyword>
<comment type="caution">
    <text evidence="7">The sequence shown here is derived from an EMBL/GenBank/DDBJ whole genome shotgun (WGS) entry which is preliminary data.</text>
</comment>
<comment type="caution">
    <text evidence="5">Lacks conserved residue(s) required for the propagation of feature annotation.</text>
</comment>
<accession>A0AAE0TC14</accession>
<dbReference type="PROSITE" id="PS50923">
    <property type="entry name" value="SUSHI"/>
    <property type="match status" value="6"/>
</dbReference>
<dbReference type="SMART" id="SM00032">
    <property type="entry name" value="CCP"/>
    <property type="match status" value="6"/>
</dbReference>
<dbReference type="Pfam" id="PF00084">
    <property type="entry name" value="Sushi"/>
    <property type="match status" value="6"/>
</dbReference>
<reference evidence="7" key="2">
    <citation type="journal article" date="2021" name="Genome Biol. Evol.">
        <title>Developing a high-quality reference genome for a parasitic bivalve with doubly uniparental inheritance (Bivalvia: Unionida).</title>
        <authorList>
            <person name="Smith C.H."/>
        </authorList>
    </citation>
    <scope>NUCLEOTIDE SEQUENCE</scope>
    <source>
        <strain evidence="7">CHS0354</strain>
        <tissue evidence="7">Mantle</tissue>
    </source>
</reference>
<dbReference type="PANTHER" id="PTHR19325">
    <property type="entry name" value="COMPLEMENT COMPONENT-RELATED SUSHI DOMAIN-CONTAINING"/>
    <property type="match status" value="1"/>
</dbReference>
<evidence type="ECO:0000256" key="1">
    <source>
        <dbReference type="ARBA" id="ARBA00022659"/>
    </source>
</evidence>
<evidence type="ECO:0000256" key="5">
    <source>
        <dbReference type="PROSITE-ProRule" id="PRU00302"/>
    </source>
</evidence>
<evidence type="ECO:0000313" key="7">
    <source>
        <dbReference type="EMBL" id="KAK3607670.1"/>
    </source>
</evidence>
<organism evidence="7 8">
    <name type="scientific">Potamilus streckersoni</name>
    <dbReference type="NCBI Taxonomy" id="2493646"/>
    <lineage>
        <taxon>Eukaryota</taxon>
        <taxon>Metazoa</taxon>
        <taxon>Spiralia</taxon>
        <taxon>Lophotrochozoa</taxon>
        <taxon>Mollusca</taxon>
        <taxon>Bivalvia</taxon>
        <taxon>Autobranchia</taxon>
        <taxon>Heteroconchia</taxon>
        <taxon>Palaeoheterodonta</taxon>
        <taxon>Unionida</taxon>
        <taxon>Unionoidea</taxon>
        <taxon>Unionidae</taxon>
        <taxon>Ambleminae</taxon>
        <taxon>Lampsilini</taxon>
        <taxon>Potamilus</taxon>
    </lineage>
</organism>
<reference evidence="7" key="3">
    <citation type="submission" date="2023-05" db="EMBL/GenBank/DDBJ databases">
        <authorList>
            <person name="Smith C.H."/>
        </authorList>
    </citation>
    <scope>NUCLEOTIDE SEQUENCE</scope>
    <source>
        <strain evidence="7">CHS0354</strain>
        <tissue evidence="7">Mantle</tissue>
    </source>
</reference>
<dbReference type="InterPro" id="IPR050350">
    <property type="entry name" value="Compl-Cell_Adhes-Reg"/>
</dbReference>
<protein>
    <recommendedName>
        <fullName evidence="6">Sushi domain-containing protein</fullName>
    </recommendedName>
</protein>
<feature type="domain" description="Sushi" evidence="6">
    <location>
        <begin position="133"/>
        <end position="198"/>
    </location>
</feature>
<feature type="domain" description="Sushi" evidence="6">
    <location>
        <begin position="67"/>
        <end position="132"/>
    </location>
</feature>
<keyword evidence="4" id="KW-0325">Glycoprotein</keyword>
<dbReference type="SUPFAM" id="SSF57535">
    <property type="entry name" value="Complement control module/SCR domain"/>
    <property type="match status" value="6"/>
</dbReference>
<feature type="domain" description="Sushi" evidence="6">
    <location>
        <begin position="199"/>
        <end position="264"/>
    </location>
</feature>
<dbReference type="CDD" id="cd00033">
    <property type="entry name" value="CCP"/>
    <property type="match status" value="6"/>
</dbReference>
<reference evidence="7" key="1">
    <citation type="journal article" date="2021" name="Genome Biol. Evol.">
        <title>A High-Quality Reference Genome for a Parasitic Bivalve with Doubly Uniparental Inheritance (Bivalvia: Unionida).</title>
        <authorList>
            <person name="Smith C.H."/>
        </authorList>
    </citation>
    <scope>NUCLEOTIDE SEQUENCE</scope>
    <source>
        <strain evidence="7">CHS0354</strain>
    </source>
</reference>
<feature type="non-terminal residue" evidence="7">
    <location>
        <position position="423"/>
    </location>
</feature>
<evidence type="ECO:0000256" key="4">
    <source>
        <dbReference type="ARBA" id="ARBA00023180"/>
    </source>
</evidence>
<gene>
    <name evidence="7" type="ORF">CHS0354_010658</name>
</gene>
<feature type="domain" description="Sushi" evidence="6">
    <location>
        <begin position="265"/>
        <end position="330"/>
    </location>
</feature>
<dbReference type="Proteomes" id="UP001195483">
    <property type="component" value="Unassembled WGS sequence"/>
</dbReference>
<keyword evidence="3" id="KW-1015">Disulfide bond</keyword>
<name>A0AAE0TC14_9BIVA</name>
<feature type="domain" description="Sushi" evidence="6">
    <location>
        <begin position="1"/>
        <end position="66"/>
    </location>
</feature>
<evidence type="ECO:0000256" key="3">
    <source>
        <dbReference type="ARBA" id="ARBA00023157"/>
    </source>
</evidence>
<evidence type="ECO:0000259" key="6">
    <source>
        <dbReference type="PROSITE" id="PS50923"/>
    </source>
</evidence>